<accession>A0A0C9VIU7</accession>
<dbReference type="Pfam" id="PF18758">
    <property type="entry name" value="KDZ"/>
    <property type="match status" value="1"/>
</dbReference>
<dbReference type="EMBL" id="KN837170">
    <property type="protein sequence ID" value="KIJ37251.1"/>
    <property type="molecule type" value="Genomic_DNA"/>
</dbReference>
<dbReference type="AlphaFoldDB" id="A0A0C9VIU7"/>
<dbReference type="OrthoDB" id="3251205at2759"/>
<reference evidence="1 2" key="1">
    <citation type="submission" date="2014-06" db="EMBL/GenBank/DDBJ databases">
        <title>Evolutionary Origins and Diversification of the Mycorrhizal Mutualists.</title>
        <authorList>
            <consortium name="DOE Joint Genome Institute"/>
            <consortium name="Mycorrhizal Genomics Consortium"/>
            <person name="Kohler A."/>
            <person name="Kuo A."/>
            <person name="Nagy L.G."/>
            <person name="Floudas D."/>
            <person name="Copeland A."/>
            <person name="Barry K.W."/>
            <person name="Cichocki N."/>
            <person name="Veneault-Fourrey C."/>
            <person name="LaButti K."/>
            <person name="Lindquist E.A."/>
            <person name="Lipzen A."/>
            <person name="Lundell T."/>
            <person name="Morin E."/>
            <person name="Murat C."/>
            <person name="Riley R."/>
            <person name="Ohm R."/>
            <person name="Sun H."/>
            <person name="Tunlid A."/>
            <person name="Henrissat B."/>
            <person name="Grigoriev I.V."/>
            <person name="Hibbett D.S."/>
            <person name="Martin F."/>
        </authorList>
    </citation>
    <scope>NUCLEOTIDE SEQUENCE [LARGE SCALE GENOMIC DNA]</scope>
    <source>
        <strain evidence="1 2">SS14</strain>
    </source>
</reference>
<gene>
    <name evidence="1" type="ORF">M422DRAFT_178173</name>
</gene>
<dbReference type="PANTHER" id="PTHR33096:SF1">
    <property type="entry name" value="CXC1-LIKE CYSTEINE CLUSTER ASSOCIATED WITH KDZ TRANSPOSASES DOMAIN-CONTAINING PROTEIN"/>
    <property type="match status" value="1"/>
</dbReference>
<dbReference type="InterPro" id="IPR040521">
    <property type="entry name" value="KDZ"/>
</dbReference>
<dbReference type="Proteomes" id="UP000054279">
    <property type="component" value="Unassembled WGS sequence"/>
</dbReference>
<dbReference type="HOGENOM" id="CLU_091791_0_0_1"/>
<organism evidence="1 2">
    <name type="scientific">Sphaerobolus stellatus (strain SS14)</name>
    <dbReference type="NCBI Taxonomy" id="990650"/>
    <lineage>
        <taxon>Eukaryota</taxon>
        <taxon>Fungi</taxon>
        <taxon>Dikarya</taxon>
        <taxon>Basidiomycota</taxon>
        <taxon>Agaricomycotina</taxon>
        <taxon>Agaricomycetes</taxon>
        <taxon>Phallomycetidae</taxon>
        <taxon>Geastrales</taxon>
        <taxon>Sphaerobolaceae</taxon>
        <taxon>Sphaerobolus</taxon>
    </lineage>
</organism>
<name>A0A0C9VIU7_SPHS4</name>
<dbReference type="PANTHER" id="PTHR33096">
    <property type="entry name" value="CXC2 DOMAIN-CONTAINING PROTEIN"/>
    <property type="match status" value="1"/>
</dbReference>
<proteinExistence type="predicted"/>
<protein>
    <submittedName>
        <fullName evidence="1">Uncharacterized protein</fullName>
    </submittedName>
</protein>
<keyword evidence="2" id="KW-1185">Reference proteome</keyword>
<evidence type="ECO:0000313" key="2">
    <source>
        <dbReference type="Proteomes" id="UP000054279"/>
    </source>
</evidence>
<sequence length="176" mass="20079">MNDDLLKRIDSLHEETGIFLCLCRHGFVLLICDMIQSGELAKYPLAITNRLIEVLGPHQLQGYDIGCHFSGTANRGNITGPKVRSAGHAFLCGLFHGHAHNRRCQLDWLPLYYEGAGLEGFEGCENFFSESNALGGWTRHMSVYHQQQAIVQHLQRWDRDKYMQLSMYQLLLNCLI</sequence>
<evidence type="ECO:0000313" key="1">
    <source>
        <dbReference type="EMBL" id="KIJ37251.1"/>
    </source>
</evidence>